<feature type="compositionally biased region" description="Low complexity" evidence="1">
    <location>
        <begin position="577"/>
        <end position="586"/>
    </location>
</feature>
<feature type="region of interest" description="Disordered" evidence="1">
    <location>
        <begin position="470"/>
        <end position="601"/>
    </location>
</feature>
<feature type="non-terminal residue" evidence="3">
    <location>
        <position position="1"/>
    </location>
</feature>
<evidence type="ECO:0000313" key="3">
    <source>
        <dbReference type="EMBL" id="KAJ1917675.1"/>
    </source>
</evidence>
<dbReference type="GO" id="GO:0030041">
    <property type="term" value="P:actin filament polymerization"/>
    <property type="evidence" value="ECO:0007669"/>
    <property type="project" value="TreeGrafter"/>
</dbReference>
<dbReference type="PANTHER" id="PTHR45691:SF6">
    <property type="entry name" value="PROTEIN DIAPHANOUS"/>
    <property type="match status" value="1"/>
</dbReference>
<feature type="compositionally biased region" description="Polar residues" evidence="1">
    <location>
        <begin position="291"/>
        <end position="312"/>
    </location>
</feature>
<feature type="compositionally biased region" description="Pro residues" evidence="1">
    <location>
        <begin position="202"/>
        <end position="217"/>
    </location>
</feature>
<feature type="compositionally biased region" description="Polar residues" evidence="1">
    <location>
        <begin position="250"/>
        <end position="265"/>
    </location>
</feature>
<reference evidence="3" key="1">
    <citation type="submission" date="2022-07" db="EMBL/GenBank/DDBJ databases">
        <title>Phylogenomic reconstructions and comparative analyses of Kickxellomycotina fungi.</title>
        <authorList>
            <person name="Reynolds N.K."/>
            <person name="Stajich J.E."/>
            <person name="Barry K."/>
            <person name="Grigoriev I.V."/>
            <person name="Crous P."/>
            <person name="Smith M.E."/>
        </authorList>
    </citation>
    <scope>NUCLEOTIDE SEQUENCE</scope>
    <source>
        <strain evidence="3">NBRC 100468</strain>
    </source>
</reference>
<evidence type="ECO:0000256" key="1">
    <source>
        <dbReference type="SAM" id="MobiDB-lite"/>
    </source>
</evidence>
<dbReference type="EMBL" id="JANBPU010000065">
    <property type="protein sequence ID" value="KAJ1917675.1"/>
    <property type="molecule type" value="Genomic_DNA"/>
</dbReference>
<name>A0A9W8DTX4_9FUNG</name>
<keyword evidence="4" id="KW-1185">Reference proteome</keyword>
<dbReference type="GO" id="GO:0005884">
    <property type="term" value="C:actin filament"/>
    <property type="evidence" value="ECO:0007669"/>
    <property type="project" value="TreeGrafter"/>
</dbReference>
<feature type="domain" description="BZIP" evidence="2">
    <location>
        <begin position="79"/>
        <end position="94"/>
    </location>
</feature>
<sequence length="601" mass="66620">YYNNNSRSSISSTATTTTTTTTTTDINTASVYYRSSSNMDLTPEPSTSYMDYRDNEQKRDEDHQSSTSPSGKRPVNSSKRAAQNRAAQRAFRQRRDQYIKSLERKAETCDRNQLLLRQYHHRILVLEHENFYMRKCLGYPTENLTGRLVSDIVSLTSTYPPRLISAPPEVEVDLTRSNSGPRYTAPLPPPQPSPAARIPSTGIPPPSPGPHQPPPPAQSQQPETMGPLLPQPPHPPPPQQQQQQQQQQLVTNLHNSPMDRTNNSDRMAYHIRQQQHYPGELSPNKRRRQETTSIHQQVQPVTGFTTPMSVSGSKGVADQDVPPLSSPIPQNGRCSYPPPLPQPPPSHGGSNANYADTHLGRQHLAFSSKKGLDKLANAVSVNEKARMDLESYKAKQQGWYQHDNGPWDEKRRQQQQQQQHYDQEYQRYTPQNQRHHHHASLGGGEKFRNVMVPTAAAAVPGSIAVHSADVTKAAGQGDTSNDSPRALGDNHRRQASEQQQQLHAGILPPSQPRLVKDESPNKLPPISQLKLPPGAQTPHHPGPESSGRSPLYHKTIGNSGGESSMLLPSQGGARGDNNNSNNSNNSVISSARGVNVRRPWE</sequence>
<proteinExistence type="predicted"/>
<feature type="region of interest" description="Disordered" evidence="1">
    <location>
        <begin position="391"/>
        <end position="447"/>
    </location>
</feature>
<dbReference type="PROSITE" id="PS00036">
    <property type="entry name" value="BZIP_BASIC"/>
    <property type="match status" value="1"/>
</dbReference>
<dbReference type="PANTHER" id="PTHR45691">
    <property type="entry name" value="PROTEIN DIAPHANOUS"/>
    <property type="match status" value="1"/>
</dbReference>
<gene>
    <name evidence="3" type="ORF">H4219_003087</name>
</gene>
<feature type="compositionally biased region" description="Pro residues" evidence="1">
    <location>
        <begin position="229"/>
        <end position="239"/>
    </location>
</feature>
<dbReference type="OrthoDB" id="10650560at2759"/>
<dbReference type="Proteomes" id="UP001150538">
    <property type="component" value="Unassembled WGS sequence"/>
</dbReference>
<feature type="compositionally biased region" description="Polar residues" evidence="1">
    <location>
        <begin position="65"/>
        <end position="79"/>
    </location>
</feature>
<feature type="region of interest" description="Disordered" evidence="1">
    <location>
        <begin position="161"/>
        <end position="355"/>
    </location>
</feature>
<feature type="compositionally biased region" description="Polar residues" evidence="1">
    <location>
        <begin position="36"/>
        <end position="49"/>
    </location>
</feature>
<evidence type="ECO:0000259" key="2">
    <source>
        <dbReference type="PROSITE" id="PS00036"/>
    </source>
</evidence>
<comment type="caution">
    <text evidence="3">The sequence shown here is derived from an EMBL/GenBank/DDBJ whole genome shotgun (WGS) entry which is preliminary data.</text>
</comment>
<evidence type="ECO:0000313" key="4">
    <source>
        <dbReference type="Proteomes" id="UP001150538"/>
    </source>
</evidence>
<organism evidence="3 4">
    <name type="scientific">Mycoemilia scoparia</name>
    <dbReference type="NCBI Taxonomy" id="417184"/>
    <lineage>
        <taxon>Eukaryota</taxon>
        <taxon>Fungi</taxon>
        <taxon>Fungi incertae sedis</taxon>
        <taxon>Zoopagomycota</taxon>
        <taxon>Kickxellomycotina</taxon>
        <taxon>Kickxellomycetes</taxon>
        <taxon>Kickxellales</taxon>
        <taxon>Kickxellaceae</taxon>
        <taxon>Mycoemilia</taxon>
    </lineage>
</organism>
<feature type="compositionally biased region" description="Pro residues" evidence="1">
    <location>
        <begin position="336"/>
        <end position="346"/>
    </location>
</feature>
<feature type="compositionally biased region" description="Basic and acidic residues" evidence="1">
    <location>
        <begin position="51"/>
        <end position="64"/>
    </location>
</feature>
<dbReference type="InterPro" id="IPR046347">
    <property type="entry name" value="bZIP_sf"/>
</dbReference>
<feature type="compositionally biased region" description="Low complexity" evidence="1">
    <location>
        <begin position="240"/>
        <end position="249"/>
    </location>
</feature>
<dbReference type="GO" id="GO:0003700">
    <property type="term" value="F:DNA-binding transcription factor activity"/>
    <property type="evidence" value="ECO:0007669"/>
    <property type="project" value="InterPro"/>
</dbReference>
<protein>
    <recommendedName>
        <fullName evidence="2">BZIP domain-containing protein</fullName>
    </recommendedName>
</protein>
<dbReference type="SUPFAM" id="SSF57959">
    <property type="entry name" value="Leucine zipper domain"/>
    <property type="match status" value="1"/>
</dbReference>
<feature type="region of interest" description="Disordered" evidence="1">
    <location>
        <begin position="36"/>
        <end position="93"/>
    </location>
</feature>
<dbReference type="Gene3D" id="1.20.5.170">
    <property type="match status" value="1"/>
</dbReference>
<dbReference type="InterPro" id="IPR051412">
    <property type="entry name" value="Formin_Homology_Diaphanous_sf"/>
</dbReference>
<dbReference type="InterPro" id="IPR004827">
    <property type="entry name" value="bZIP"/>
</dbReference>
<feature type="region of interest" description="Disordered" evidence="1">
    <location>
        <begin position="1"/>
        <end position="20"/>
    </location>
</feature>
<accession>A0A9W8DTX4</accession>
<feature type="compositionally biased region" description="Low complexity" evidence="1">
    <location>
        <begin position="80"/>
        <end position="90"/>
    </location>
</feature>
<dbReference type="AlphaFoldDB" id="A0A9W8DTX4"/>